<dbReference type="InterPro" id="IPR040244">
    <property type="entry name" value="EDR4-like"/>
</dbReference>
<evidence type="ECO:0000259" key="3">
    <source>
        <dbReference type="Pfam" id="PF22910"/>
    </source>
</evidence>
<evidence type="ECO:0000256" key="1">
    <source>
        <dbReference type="SAM" id="MobiDB-lite"/>
    </source>
</evidence>
<dbReference type="InterPro" id="IPR021480">
    <property type="entry name" value="Zinc_ribbon_12"/>
</dbReference>
<sequence length="983" mass="110268">MEEASTVRLVRCPKCENLLPELPDFSVYQCGGCGAVLRASIKGPVSKVLSKKSDEERVSGGSEKDGGSIDCVSETERESDKPELRRTRERVFHERVDNLNGRSSSISENKQVLPISDRIRGGETMELRSDQIRKVGFYEDDYYEYKTPSKVPLNNWVQTNDHDLSMIRPEYVSSVGENEFEKIRPPVGSLRSGGDDSDLNLNRPEYGKSSVEHELEEIGVPTRSLKSRPIVDQWSMGRSGSMAFHGNARGFAEHGKFASCPYPEEGPSNYPPCPGSFYGHGAQLRNRDGHAGLARVEDLENDRAELLRKLDELKDQLGRSCDVAEKRKERVAVDRRMAPPPPDPYEGHGAFIPEGSTNLYSVDMQPVARDTYVPTPYIDHNRGPLPYTSSHGLDMQEFYAPSKNFPYEFLGYEDAYRPQMPRRTPHQPPRQYLQVPSHDRLPSRYTDQDTLVSRPHETFYHQAACSCLHCSYRNWQMPPKVPPPVFNGQRLRSDSADPIFYPRVNHMYDPHGYNSEYSNPPQLHTWDQQPHTRGSSDLDLNNGGFGLRHPRRVVVARGSEQVWHPVAGGAPLVTCCNCFELLKLPRKLMVVGKNPRKMRCGACSSIILFEFQNKGLVVSVPAQIKQVSAQVDDASNETQNHNLQSSHDCSNAGATNSISNDYNNCRYNFQLTTEPSLLLRDQRSNLSEAEKKQGPHSSSSSFSEDKQSPDCMIVRKDVSHSAELPLLDSPLQEQPDYSSSSNVVSRYEKRSKSLRIDQEKVILDRTTSRQNSVKDAPVATEMDVSFNDILNSGVSQESLEISKEDDRPRINKGGESFFAGLIKKSFGDFSRSSQSHQNGRSNVYVNGQLIPDRVVKKAEKLAGPIQPGEYWYDFRAGFWGLISHPCLGIIPPRIEEFNYPMPENCSAGNTGVFVNGRELHQKDLDLLAGRGLPITKHKSFLIEISGRVLDEHTGEELDSLGKLAPTVEKVKHGFGMKVPKAVA</sequence>
<feature type="compositionally biased region" description="Polar residues" evidence="1">
    <location>
        <begin position="731"/>
        <end position="744"/>
    </location>
</feature>
<feature type="region of interest" description="Disordered" evidence="1">
    <location>
        <begin position="686"/>
        <end position="708"/>
    </location>
</feature>
<gene>
    <name evidence="4" type="ORF">ILEXP_LOCUS32009</name>
</gene>
<feature type="domain" description="Enhanced disease resistance 4-like N-terminal" evidence="3">
    <location>
        <begin position="7"/>
        <end position="39"/>
    </location>
</feature>
<accession>A0ABC8T0S5</accession>
<evidence type="ECO:0000259" key="2">
    <source>
        <dbReference type="Pfam" id="PF11331"/>
    </source>
</evidence>
<dbReference type="PANTHER" id="PTHR31105:SF42">
    <property type="entry name" value="OS02G0258300 PROTEIN"/>
    <property type="match status" value="1"/>
</dbReference>
<feature type="compositionally biased region" description="Basic and acidic residues" evidence="1">
    <location>
        <begin position="74"/>
        <end position="85"/>
    </location>
</feature>
<organism evidence="4 5">
    <name type="scientific">Ilex paraguariensis</name>
    <name type="common">yerba mate</name>
    <dbReference type="NCBI Taxonomy" id="185542"/>
    <lineage>
        <taxon>Eukaryota</taxon>
        <taxon>Viridiplantae</taxon>
        <taxon>Streptophyta</taxon>
        <taxon>Embryophyta</taxon>
        <taxon>Tracheophyta</taxon>
        <taxon>Spermatophyta</taxon>
        <taxon>Magnoliopsida</taxon>
        <taxon>eudicotyledons</taxon>
        <taxon>Gunneridae</taxon>
        <taxon>Pentapetalae</taxon>
        <taxon>asterids</taxon>
        <taxon>campanulids</taxon>
        <taxon>Aquifoliales</taxon>
        <taxon>Aquifoliaceae</taxon>
        <taxon>Ilex</taxon>
    </lineage>
</organism>
<dbReference type="Pfam" id="PF11331">
    <property type="entry name" value="Zn_ribbon_12"/>
    <property type="match status" value="1"/>
</dbReference>
<dbReference type="InterPro" id="IPR055126">
    <property type="entry name" value="EDR4-like_N"/>
</dbReference>
<evidence type="ECO:0008006" key="6">
    <source>
        <dbReference type="Google" id="ProtNLM"/>
    </source>
</evidence>
<feature type="region of interest" description="Disordered" evidence="1">
    <location>
        <begin position="631"/>
        <end position="650"/>
    </location>
</feature>
<dbReference type="Proteomes" id="UP001642360">
    <property type="component" value="Unassembled WGS sequence"/>
</dbReference>
<reference evidence="4 5" key="1">
    <citation type="submission" date="2024-02" db="EMBL/GenBank/DDBJ databases">
        <authorList>
            <person name="Vignale AGUSTIN F."/>
            <person name="Sosa J E."/>
            <person name="Modenutti C."/>
        </authorList>
    </citation>
    <scope>NUCLEOTIDE SEQUENCE [LARGE SCALE GENOMIC DNA]</scope>
</reference>
<dbReference type="Pfam" id="PF22910">
    <property type="entry name" value="EDR4-like_1st"/>
    <property type="match status" value="1"/>
</dbReference>
<name>A0ABC8T0S5_9AQUA</name>
<feature type="region of interest" description="Disordered" evidence="1">
    <location>
        <begin position="727"/>
        <end position="750"/>
    </location>
</feature>
<evidence type="ECO:0000313" key="5">
    <source>
        <dbReference type="Proteomes" id="UP001642360"/>
    </source>
</evidence>
<proteinExistence type="predicted"/>
<dbReference type="AlphaFoldDB" id="A0ABC8T0S5"/>
<comment type="caution">
    <text evidence="4">The sequence shown here is derived from an EMBL/GenBank/DDBJ whole genome shotgun (WGS) entry which is preliminary data.</text>
</comment>
<feature type="compositionally biased region" description="Polar residues" evidence="1">
    <location>
        <begin position="636"/>
        <end position="650"/>
    </location>
</feature>
<keyword evidence="5" id="KW-1185">Reference proteome</keyword>
<dbReference type="EMBL" id="CAUOFW020003948">
    <property type="protein sequence ID" value="CAK9163041.1"/>
    <property type="molecule type" value="Genomic_DNA"/>
</dbReference>
<feature type="compositionally biased region" description="Basic and acidic residues" evidence="1">
    <location>
        <begin position="52"/>
        <end position="67"/>
    </location>
</feature>
<evidence type="ECO:0000313" key="4">
    <source>
        <dbReference type="EMBL" id="CAK9163041.1"/>
    </source>
</evidence>
<feature type="region of interest" description="Disordered" evidence="1">
    <location>
        <begin position="52"/>
        <end position="85"/>
    </location>
</feature>
<feature type="region of interest" description="Disordered" evidence="1">
    <location>
        <begin position="419"/>
        <end position="445"/>
    </location>
</feature>
<protein>
    <recommendedName>
        <fullName evidence="6">Zinc-ribbon domain-containing protein</fullName>
    </recommendedName>
</protein>
<dbReference type="PANTHER" id="PTHR31105">
    <property type="entry name" value="EXTRA-LARGE G-PROTEIN-LIKE"/>
    <property type="match status" value="1"/>
</dbReference>
<feature type="domain" description="Probable zinc-ribbon" evidence="2">
    <location>
        <begin position="567"/>
        <end position="610"/>
    </location>
</feature>